<dbReference type="Pfam" id="PF08002">
    <property type="entry name" value="DUF1697"/>
    <property type="match status" value="1"/>
</dbReference>
<dbReference type="RefSeq" id="WP_182551468.1">
    <property type="nucleotide sequence ID" value="NZ_JACGXN010000009.1"/>
</dbReference>
<dbReference type="PIRSF" id="PIRSF008502">
    <property type="entry name" value="UCP008502"/>
    <property type="match status" value="1"/>
</dbReference>
<evidence type="ECO:0000313" key="1">
    <source>
        <dbReference type="EMBL" id="MBA8880846.1"/>
    </source>
</evidence>
<dbReference type="Proteomes" id="UP000549052">
    <property type="component" value="Unassembled WGS sequence"/>
</dbReference>
<protein>
    <submittedName>
        <fullName evidence="1">Uncharacterized protein (DUF1697 family)</fullName>
    </submittedName>
</protein>
<dbReference type="SUPFAM" id="SSF160379">
    <property type="entry name" value="SP0830-like"/>
    <property type="match status" value="1"/>
</dbReference>
<comment type="caution">
    <text evidence="1">The sequence shown here is derived from an EMBL/GenBank/DDBJ whole genome shotgun (WGS) entry which is preliminary data.</text>
</comment>
<sequence>MGRKTTYIILFRGVGGATLLPVQPLKAALLADGFEKVVTYINTGNVVLVSDRTPKQIVARIAAICLEKFSFSKSIMIVSKAAWKKVIADNPFPESASERNKLHAYILDGNPDNAAIEALARKNSGPEQFAVAGKVLYYYPPQGASESKLFSKIESTLKVAATARNWNTVINLARLAEQVDQGAP</sequence>
<dbReference type="InterPro" id="IPR012545">
    <property type="entry name" value="DUF1697"/>
</dbReference>
<evidence type="ECO:0000313" key="2">
    <source>
        <dbReference type="Proteomes" id="UP000549052"/>
    </source>
</evidence>
<dbReference type="PANTHER" id="PTHR36439">
    <property type="entry name" value="BLL4334 PROTEIN"/>
    <property type="match status" value="1"/>
</dbReference>
<keyword evidence="2" id="KW-1185">Reference proteome</keyword>
<organism evidence="1 2">
    <name type="scientific">Phyllobacterium myrsinacearum</name>
    <dbReference type="NCBI Taxonomy" id="28101"/>
    <lineage>
        <taxon>Bacteria</taxon>
        <taxon>Pseudomonadati</taxon>
        <taxon>Pseudomonadota</taxon>
        <taxon>Alphaproteobacteria</taxon>
        <taxon>Hyphomicrobiales</taxon>
        <taxon>Phyllobacteriaceae</taxon>
        <taxon>Phyllobacterium</taxon>
    </lineage>
</organism>
<dbReference type="Gene3D" id="3.30.70.1280">
    <property type="entry name" value="SP0830-like domains"/>
    <property type="match status" value="1"/>
</dbReference>
<proteinExistence type="predicted"/>
<name>A0A839EU17_9HYPH</name>
<dbReference type="PANTHER" id="PTHR36439:SF1">
    <property type="entry name" value="DUF1697 DOMAIN-CONTAINING PROTEIN"/>
    <property type="match status" value="1"/>
</dbReference>
<reference evidence="1 2" key="1">
    <citation type="submission" date="2020-07" db="EMBL/GenBank/DDBJ databases">
        <title>Genomic Encyclopedia of Type Strains, Phase IV (KMG-V): Genome sequencing to study the core and pangenomes of soil and plant-associated prokaryotes.</title>
        <authorList>
            <person name="Whitman W."/>
        </authorList>
    </citation>
    <scope>NUCLEOTIDE SEQUENCE [LARGE SCALE GENOMIC DNA]</scope>
    <source>
        <strain evidence="1 2">AN3</strain>
    </source>
</reference>
<dbReference type="EMBL" id="JACGXN010000009">
    <property type="protein sequence ID" value="MBA8880846.1"/>
    <property type="molecule type" value="Genomic_DNA"/>
</dbReference>
<accession>A0A839EU17</accession>
<dbReference type="AlphaFoldDB" id="A0A839EU17"/>
<gene>
    <name evidence="1" type="ORF">FHW16_004571</name>
</gene>